<sequence>MIRPSSLMWLADLIPSPSSEGLGEDYVGFHEPDKQGWKDMLDIKNVVVGCSFLRSHRQCK</sequence>
<keyword evidence="2" id="KW-1185">Reference proteome</keyword>
<dbReference type="Gramene" id="OPUNC01G27670.1">
    <property type="protein sequence ID" value="OPUNC01G27670.1"/>
    <property type="gene ID" value="OPUNC01G27670"/>
</dbReference>
<evidence type="ECO:0000313" key="2">
    <source>
        <dbReference type="Proteomes" id="UP000026962"/>
    </source>
</evidence>
<name>A0A0E0JMX4_ORYPU</name>
<dbReference type="Proteomes" id="UP000026962">
    <property type="component" value="Chromosome 1"/>
</dbReference>
<dbReference type="AlphaFoldDB" id="A0A0E0JMX4"/>
<organism evidence="1">
    <name type="scientific">Oryza punctata</name>
    <name type="common">Red rice</name>
    <dbReference type="NCBI Taxonomy" id="4537"/>
    <lineage>
        <taxon>Eukaryota</taxon>
        <taxon>Viridiplantae</taxon>
        <taxon>Streptophyta</taxon>
        <taxon>Embryophyta</taxon>
        <taxon>Tracheophyta</taxon>
        <taxon>Spermatophyta</taxon>
        <taxon>Magnoliopsida</taxon>
        <taxon>Liliopsida</taxon>
        <taxon>Poales</taxon>
        <taxon>Poaceae</taxon>
        <taxon>BOP clade</taxon>
        <taxon>Oryzoideae</taxon>
        <taxon>Oryzeae</taxon>
        <taxon>Oryzinae</taxon>
        <taxon>Oryza</taxon>
    </lineage>
</organism>
<reference evidence="1" key="1">
    <citation type="submission" date="2015-04" db="UniProtKB">
        <authorList>
            <consortium name="EnsemblPlants"/>
        </authorList>
    </citation>
    <scope>IDENTIFICATION</scope>
</reference>
<dbReference type="EnsemblPlants" id="OPUNC01G27670.1">
    <property type="protein sequence ID" value="OPUNC01G27670.1"/>
    <property type="gene ID" value="OPUNC01G27670"/>
</dbReference>
<evidence type="ECO:0000313" key="1">
    <source>
        <dbReference type="EnsemblPlants" id="OPUNC01G27670.1"/>
    </source>
</evidence>
<dbReference type="HOGENOM" id="CLU_2945744_0_0_1"/>
<proteinExistence type="predicted"/>
<protein>
    <submittedName>
        <fullName evidence="1">Uncharacterized protein</fullName>
    </submittedName>
</protein>
<reference evidence="1" key="2">
    <citation type="submission" date="2018-05" db="EMBL/GenBank/DDBJ databases">
        <title>OpunRS2 (Oryza punctata Reference Sequence Version 2).</title>
        <authorList>
            <person name="Zhang J."/>
            <person name="Kudrna D."/>
            <person name="Lee S."/>
            <person name="Talag J."/>
            <person name="Welchert J."/>
            <person name="Wing R.A."/>
        </authorList>
    </citation>
    <scope>NUCLEOTIDE SEQUENCE [LARGE SCALE GENOMIC DNA]</scope>
</reference>
<accession>A0A0E0JMX4</accession>